<proteinExistence type="predicted"/>
<accession>A0A1B9IPW1</accession>
<gene>
    <name evidence="2" type="ORF">L486_05065</name>
</gene>
<feature type="region of interest" description="Disordered" evidence="1">
    <location>
        <begin position="158"/>
        <end position="194"/>
    </location>
</feature>
<evidence type="ECO:0000256" key="1">
    <source>
        <dbReference type="SAM" id="MobiDB-lite"/>
    </source>
</evidence>
<organism evidence="2 3">
    <name type="scientific">Kwoniella mangroviensis CBS 10435</name>
    <dbReference type="NCBI Taxonomy" id="1331196"/>
    <lineage>
        <taxon>Eukaryota</taxon>
        <taxon>Fungi</taxon>
        <taxon>Dikarya</taxon>
        <taxon>Basidiomycota</taxon>
        <taxon>Agaricomycotina</taxon>
        <taxon>Tremellomycetes</taxon>
        <taxon>Tremellales</taxon>
        <taxon>Cryptococcaceae</taxon>
        <taxon>Kwoniella</taxon>
    </lineage>
</organism>
<dbReference type="AlphaFoldDB" id="A0A1B9IPW1"/>
<feature type="compositionally biased region" description="Low complexity" evidence="1">
    <location>
        <begin position="175"/>
        <end position="191"/>
    </location>
</feature>
<dbReference type="Proteomes" id="UP000092583">
    <property type="component" value="Unassembled WGS sequence"/>
</dbReference>
<feature type="region of interest" description="Disordered" evidence="1">
    <location>
        <begin position="72"/>
        <end position="116"/>
    </location>
</feature>
<dbReference type="OrthoDB" id="2570580at2759"/>
<reference evidence="2 3" key="1">
    <citation type="submission" date="2013-07" db="EMBL/GenBank/DDBJ databases">
        <title>The Genome Sequence of Kwoniella mangroviensis CBS10435.</title>
        <authorList>
            <consortium name="The Broad Institute Genome Sequencing Platform"/>
            <person name="Cuomo C."/>
            <person name="Litvintseva A."/>
            <person name="Chen Y."/>
            <person name="Heitman J."/>
            <person name="Sun S."/>
            <person name="Springer D."/>
            <person name="Dromer F."/>
            <person name="Young S.K."/>
            <person name="Zeng Q."/>
            <person name="Gargeya S."/>
            <person name="Fitzgerald M."/>
            <person name="Abouelleil A."/>
            <person name="Alvarado L."/>
            <person name="Berlin A.M."/>
            <person name="Chapman S.B."/>
            <person name="Dewar J."/>
            <person name="Goldberg J."/>
            <person name="Griggs A."/>
            <person name="Gujja S."/>
            <person name="Hansen M."/>
            <person name="Howarth C."/>
            <person name="Imamovic A."/>
            <person name="Larimer J."/>
            <person name="McCowan C."/>
            <person name="Murphy C."/>
            <person name="Pearson M."/>
            <person name="Priest M."/>
            <person name="Roberts A."/>
            <person name="Saif S."/>
            <person name="Shea T."/>
            <person name="Sykes S."/>
            <person name="Wortman J."/>
            <person name="Nusbaum C."/>
            <person name="Birren B."/>
        </authorList>
    </citation>
    <scope>NUCLEOTIDE SEQUENCE [LARGE SCALE GENOMIC DNA]</scope>
    <source>
        <strain evidence="2 3">CBS 10435</strain>
    </source>
</reference>
<name>A0A1B9IPW1_9TREE</name>
<dbReference type="STRING" id="1331196.A0A1B9IPW1"/>
<protein>
    <submittedName>
        <fullName evidence="2">Uncharacterized protein</fullName>
    </submittedName>
</protein>
<evidence type="ECO:0000313" key="3">
    <source>
        <dbReference type="Proteomes" id="UP000092583"/>
    </source>
</evidence>
<keyword evidence="3" id="KW-1185">Reference proteome</keyword>
<reference evidence="3" key="2">
    <citation type="submission" date="2013-12" db="EMBL/GenBank/DDBJ databases">
        <title>Evolution of pathogenesis and genome organization in the Tremellales.</title>
        <authorList>
            <person name="Cuomo C."/>
            <person name="Litvintseva A."/>
            <person name="Heitman J."/>
            <person name="Chen Y."/>
            <person name="Sun S."/>
            <person name="Springer D."/>
            <person name="Dromer F."/>
            <person name="Young S."/>
            <person name="Zeng Q."/>
            <person name="Chapman S."/>
            <person name="Gujja S."/>
            <person name="Saif S."/>
            <person name="Birren B."/>
        </authorList>
    </citation>
    <scope>NUCLEOTIDE SEQUENCE [LARGE SCALE GENOMIC DNA]</scope>
    <source>
        <strain evidence="3">CBS 10435</strain>
    </source>
</reference>
<sequence>MTFHQVFLPPPTIQPFPPLNDNSKFELKFYTLQSSPIEHSQDYSQSLSLRNRLAGRDSTWIGFSQGGLESLEKSTILGKRPERSEEDNPDHGGDWNSVEDISKDVTGSADTSGFHPLTEKKVEKVIVRDFELEEGRRRSRRVTRQSISLLNTLPQIYPSAPPDVTKETQDESVDSLSTTTTSFPSQSQLLTNPGNTSVSNLPRWSIPLHRLSTLHSLLSFTSRGKVICSVIVCVLACEPIVQRQRKSTVQSGFSRRVVAQEDRVGSILHIGKWTVTAQPSAGEVELTSIVRLWDDCALEYGEKVRRGDVVLLENVEYKPLTAKEPSHISISPHHSPKITILYRTLPRYESAARNDYIYQPPTRLGKPPTTGGKGTRGRMLLEDKMLRPDLRLGRSEVGIRRVEGIARWFAEFVGGEGPG</sequence>
<dbReference type="EMBL" id="KI669463">
    <property type="protein sequence ID" value="OCF57606.1"/>
    <property type="molecule type" value="Genomic_DNA"/>
</dbReference>
<evidence type="ECO:0000313" key="2">
    <source>
        <dbReference type="EMBL" id="OCF57606.1"/>
    </source>
</evidence>